<evidence type="ECO:0000256" key="2">
    <source>
        <dbReference type="ARBA" id="ARBA00022573"/>
    </source>
</evidence>
<dbReference type="InterPro" id="IPR014777">
    <property type="entry name" value="4pyrrole_Mease_sub1"/>
</dbReference>
<proteinExistence type="predicted"/>
<dbReference type="Pfam" id="PF00590">
    <property type="entry name" value="TP_methylase"/>
    <property type="match status" value="1"/>
</dbReference>
<dbReference type="SUPFAM" id="SSF53790">
    <property type="entry name" value="Tetrapyrrole methylase"/>
    <property type="match status" value="1"/>
</dbReference>
<feature type="domain" description="Tetrapyrrole methylase" evidence="6">
    <location>
        <begin position="3"/>
        <end position="223"/>
    </location>
</feature>
<dbReference type="CDD" id="cd11643">
    <property type="entry name" value="Precorrin-6A-synthase"/>
    <property type="match status" value="1"/>
</dbReference>
<keyword evidence="3 7" id="KW-0489">Methyltransferase</keyword>
<dbReference type="Proteomes" id="UP000564385">
    <property type="component" value="Unassembled WGS sequence"/>
</dbReference>
<dbReference type="PANTHER" id="PTHR43467:SF1">
    <property type="entry name" value="PRECORRIN-6A SYNTHASE [DEACETYLATING]"/>
    <property type="match status" value="1"/>
</dbReference>
<sequence length="258" mass="29182">MRKLYIIGIGPGNPEQVTIQAIKAINQVDVFFITNKGETKSDLTQFRKEICERYIDEPSYRTIEIIDPWRDPTIDSYTSQVEAWHQQRALIYEDLIKNELQEDECGAFLIWGDPSLYDSTLRVIDQIIGRGQIHFDYEVIPGITSIQALAARHKITLNGIGESICITTGRQLSTDLVSSTENVVVMLDGTCSFKNVLDKEVEIYWGAYVGSDKEILLSGTLAETLESIEAARSAAREKNGWVMDTYLLRNPSARRLDK</sequence>
<dbReference type="PANTHER" id="PTHR43467">
    <property type="entry name" value="COBALT-PRECORRIN-2 C(20)-METHYLTRANSFERASE"/>
    <property type="match status" value="1"/>
</dbReference>
<evidence type="ECO:0000256" key="5">
    <source>
        <dbReference type="ARBA" id="ARBA00022691"/>
    </source>
</evidence>
<reference evidence="7 8" key="1">
    <citation type="submission" date="2020-07" db="EMBL/GenBank/DDBJ databases">
        <title>Genomic Encyclopedia of Type Strains, Phase IV (KMG-V): Genome sequencing to study the core and pangenomes of soil and plant-associated prokaryotes.</title>
        <authorList>
            <person name="Whitman W."/>
        </authorList>
    </citation>
    <scope>NUCLEOTIDE SEQUENCE [LARGE SCALE GENOMIC DNA]</scope>
    <source>
        <strain evidence="7 8">M8UP22</strain>
    </source>
</reference>
<evidence type="ECO:0000256" key="4">
    <source>
        <dbReference type="ARBA" id="ARBA00022679"/>
    </source>
</evidence>
<dbReference type="EMBL" id="JACCCU010000001">
    <property type="protein sequence ID" value="NYF89512.1"/>
    <property type="molecule type" value="Genomic_DNA"/>
</dbReference>
<comment type="caution">
    <text evidence="7">The sequence shown here is derived from an EMBL/GenBank/DDBJ whole genome shotgun (WGS) entry which is preliminary data.</text>
</comment>
<evidence type="ECO:0000256" key="3">
    <source>
        <dbReference type="ARBA" id="ARBA00022603"/>
    </source>
</evidence>
<dbReference type="GO" id="GO:0009236">
    <property type="term" value="P:cobalamin biosynthetic process"/>
    <property type="evidence" value="ECO:0007669"/>
    <property type="project" value="UniProtKB-KW"/>
</dbReference>
<gene>
    <name evidence="7" type="ORF">HDF08_001579</name>
</gene>
<dbReference type="GO" id="GO:0032259">
    <property type="term" value="P:methylation"/>
    <property type="evidence" value="ECO:0007669"/>
    <property type="project" value="UniProtKB-KW"/>
</dbReference>
<dbReference type="AlphaFoldDB" id="A0A852VJ83"/>
<dbReference type="EC" id="2.1.1.152" evidence="7"/>
<protein>
    <submittedName>
        <fullName evidence="7">Precorrin-6A synthase</fullName>
        <ecNumber evidence="7">2.1.1.152</ecNumber>
    </submittedName>
</protein>
<evidence type="ECO:0000256" key="1">
    <source>
        <dbReference type="ARBA" id="ARBA00004953"/>
    </source>
</evidence>
<dbReference type="InterPro" id="IPR014776">
    <property type="entry name" value="4pyrrole_Mease_sub2"/>
</dbReference>
<evidence type="ECO:0000313" key="7">
    <source>
        <dbReference type="EMBL" id="NYF89512.1"/>
    </source>
</evidence>
<dbReference type="PIRSF" id="PIRSF036525">
    <property type="entry name" value="CobF"/>
    <property type="match status" value="1"/>
</dbReference>
<dbReference type="GO" id="GO:0043819">
    <property type="term" value="F:precorrin-6A synthase (deacetylating) activity"/>
    <property type="evidence" value="ECO:0007669"/>
    <property type="project" value="UniProtKB-EC"/>
</dbReference>
<comment type="pathway">
    <text evidence="1">Cofactor biosynthesis; adenosylcobalamin biosynthesis.</text>
</comment>
<accession>A0A852VJ83</accession>
<name>A0A852VJ83_9BACT</name>
<evidence type="ECO:0000313" key="8">
    <source>
        <dbReference type="Proteomes" id="UP000564385"/>
    </source>
</evidence>
<dbReference type="InterPro" id="IPR000878">
    <property type="entry name" value="4pyrrol_Mease"/>
</dbReference>
<dbReference type="InterPro" id="IPR012797">
    <property type="entry name" value="CobF"/>
</dbReference>
<organism evidence="7 8">
    <name type="scientific">Tunturiibacter lichenicola</name>
    <dbReference type="NCBI Taxonomy" id="2051959"/>
    <lineage>
        <taxon>Bacteria</taxon>
        <taxon>Pseudomonadati</taxon>
        <taxon>Acidobacteriota</taxon>
        <taxon>Terriglobia</taxon>
        <taxon>Terriglobales</taxon>
        <taxon>Acidobacteriaceae</taxon>
        <taxon>Tunturiibacter</taxon>
    </lineage>
</organism>
<dbReference type="NCBIfam" id="TIGR02434">
    <property type="entry name" value="CobF"/>
    <property type="match status" value="1"/>
</dbReference>
<keyword evidence="5" id="KW-0949">S-adenosyl-L-methionine</keyword>
<evidence type="ECO:0000259" key="6">
    <source>
        <dbReference type="Pfam" id="PF00590"/>
    </source>
</evidence>
<dbReference type="Gene3D" id="3.30.950.10">
    <property type="entry name" value="Methyltransferase, Cobalt-precorrin-4 Transmethylase, Domain 2"/>
    <property type="match status" value="1"/>
</dbReference>
<dbReference type="Gene3D" id="3.40.1010.10">
    <property type="entry name" value="Cobalt-precorrin-4 Transmethylase, Domain 1"/>
    <property type="match status" value="1"/>
</dbReference>
<keyword evidence="4 7" id="KW-0808">Transferase</keyword>
<dbReference type="InterPro" id="IPR035996">
    <property type="entry name" value="4pyrrol_Methylase_sf"/>
</dbReference>
<keyword evidence="2" id="KW-0169">Cobalamin biosynthesis</keyword>